<evidence type="ECO:0000256" key="2">
    <source>
        <dbReference type="ARBA" id="ARBA00022448"/>
    </source>
</evidence>
<keyword evidence="2" id="KW-0813">Transport</keyword>
<dbReference type="Pfam" id="PF00873">
    <property type="entry name" value="ACR_tran"/>
    <property type="match status" value="3"/>
</dbReference>
<feature type="transmembrane region" description="Helical" evidence="9">
    <location>
        <begin position="1033"/>
        <end position="1056"/>
    </location>
</feature>
<dbReference type="AlphaFoldDB" id="A0A8E6B882"/>
<comment type="subcellular location">
    <subcellularLocation>
        <location evidence="1">Cell inner membrane</location>
        <topology evidence="1">Multi-pass membrane protein</topology>
    </subcellularLocation>
</comment>
<dbReference type="FunFam" id="1.20.1640.10:FF:000001">
    <property type="entry name" value="Efflux pump membrane transporter"/>
    <property type="match status" value="1"/>
</dbReference>
<feature type="transmembrane region" description="Helical" evidence="9">
    <location>
        <begin position="492"/>
        <end position="511"/>
    </location>
</feature>
<organism evidence="10 11">
    <name type="scientific">Telmatocola sphagniphila</name>
    <dbReference type="NCBI Taxonomy" id="1123043"/>
    <lineage>
        <taxon>Bacteria</taxon>
        <taxon>Pseudomonadati</taxon>
        <taxon>Planctomycetota</taxon>
        <taxon>Planctomycetia</taxon>
        <taxon>Gemmatales</taxon>
        <taxon>Gemmataceae</taxon>
    </lineage>
</organism>
<keyword evidence="11" id="KW-1185">Reference proteome</keyword>
<accession>A0A8E6B882</accession>
<evidence type="ECO:0000313" key="11">
    <source>
        <dbReference type="Proteomes" id="UP000676194"/>
    </source>
</evidence>
<reference evidence="10" key="1">
    <citation type="submission" date="2021-05" db="EMBL/GenBank/DDBJ databases">
        <title>Complete genome sequence of the cellulolytic planctomycete Telmatocola sphagniphila SP2T and characterization of the first cellulase from planctomycetes.</title>
        <authorList>
            <person name="Rakitin A.L."/>
            <person name="Beletsky A.V."/>
            <person name="Naumoff D.G."/>
            <person name="Kulichevskaya I.S."/>
            <person name="Mardanov A.V."/>
            <person name="Ravin N.V."/>
            <person name="Dedysh S.N."/>
        </authorList>
    </citation>
    <scope>NUCLEOTIDE SEQUENCE</scope>
    <source>
        <strain evidence="10">SP2T</strain>
    </source>
</reference>
<evidence type="ECO:0000256" key="8">
    <source>
        <dbReference type="SAM" id="MobiDB-lite"/>
    </source>
</evidence>
<feature type="compositionally biased region" description="Low complexity" evidence="8">
    <location>
        <begin position="271"/>
        <end position="281"/>
    </location>
</feature>
<feature type="transmembrane region" description="Helical" evidence="9">
    <location>
        <begin position="392"/>
        <end position="414"/>
    </location>
</feature>
<gene>
    <name evidence="10" type="ORF">KIH39_05125</name>
</gene>
<dbReference type="InterPro" id="IPR001036">
    <property type="entry name" value="Acrflvin-R"/>
</dbReference>
<evidence type="ECO:0000256" key="5">
    <source>
        <dbReference type="ARBA" id="ARBA00022692"/>
    </source>
</evidence>
<dbReference type="SUPFAM" id="SSF82693">
    <property type="entry name" value="Multidrug efflux transporter AcrB pore domain, PN1, PN2, PC1 and PC2 subdomains"/>
    <property type="match status" value="4"/>
</dbReference>
<feature type="compositionally biased region" description="Polar residues" evidence="8">
    <location>
        <begin position="1157"/>
        <end position="1170"/>
    </location>
</feature>
<evidence type="ECO:0000256" key="1">
    <source>
        <dbReference type="ARBA" id="ARBA00004429"/>
    </source>
</evidence>
<dbReference type="PANTHER" id="PTHR32063">
    <property type="match status" value="1"/>
</dbReference>
<keyword evidence="5 9" id="KW-0812">Transmembrane</keyword>
<dbReference type="GO" id="GO:0005886">
    <property type="term" value="C:plasma membrane"/>
    <property type="evidence" value="ECO:0007669"/>
    <property type="project" value="UniProtKB-SubCell"/>
</dbReference>
<evidence type="ECO:0000256" key="3">
    <source>
        <dbReference type="ARBA" id="ARBA00022475"/>
    </source>
</evidence>
<feature type="transmembrane region" description="Helical" evidence="9">
    <location>
        <begin position="420"/>
        <end position="442"/>
    </location>
</feature>
<keyword evidence="4" id="KW-0997">Cell inner membrane</keyword>
<evidence type="ECO:0000256" key="7">
    <source>
        <dbReference type="ARBA" id="ARBA00023136"/>
    </source>
</evidence>
<feature type="transmembrane region" description="Helical" evidence="9">
    <location>
        <begin position="1005"/>
        <end position="1027"/>
    </location>
</feature>
<sequence length="1170" mass="128308">MLARFFVDRPIFATVISVIITLAGAVAVFSLPVAQYPDVTPPTVQVIASYPGANATTVRDTVAAPIEEQVSGVEGMMYMSSRATNDGSYTLTITFKLGMDSDMAQVLVQNRVSLALPVIPALVQNEGITVKKMSPNTLMIVNLVSPNGRYDDLFLSNYATIDVRDELGRLPGVAGVAYLGQRDYSLRAWLDPDKMAALNMSAMDVVTAIAQQNMQVAAGQIGQRPAPIGQQFQLTVNTQGRLVEPEQFANIILKGSQDTTGSGTGSGTGGNTTTTTDDTPQSTSIVRLRDVARVERGAQQYDQSCTLDGKPSVALSIYQLPGSNALETARGVYAKMRELKNRFPDGLDYKIVYDTTPFIQESVDEVFSTLRDAVILVAIVVLLFLQDWRAMILPMIDVPVSLIGTFAIMSLMSFTLNNLTLFGLVLAIGIVVDDAIVVLENIERQMATGLDARTATIKAMEEITGPVLAITLVLSSVFIPCCFLGGITGQFFRQFAVTIAVSTIISAINALTMTPSRAVLIFKSDETKGGHYHHRREALPWWIFAVVFGIVTFHYAPEFLAGKYGFPPLPAQTAEKEIQTQDWMSWSKDFLRYGMPGVLLGIVFGWFLIKPINFTLGWFFRKFNIVFDWVTRVYGSIVGFTLKLSVIVLLAYSGLLFMTYIEFVRTPTGFIPDQDKGYLILNVQLPDSASVERTEEVMRQIEETARQMPGVKHTVGISGQSFILNANAPNLGSMYVMLQAFEKRRTPELSAEGIAKAIQEKCREVTGEAIVTVFGAPPVDGLGTTGGFNLVLETRGSVGLEQLEQVCDRIVARGNATPELRGLFSSSGINTPWLYLDIDRDKCRVLGVQVSDIFNTLQVYLGSYYVNNFNEFGRTWQVNVQADPRYRSRVTDIMQLQVRNMQGQMVRMGTVMQARDTSGPVMVMRYNLYSAASVTGKAAPGVGSAQAIELMQRIAKEEMTQSMTMEWTELAYLQNQAGNSAMYFFVLAVVFVFLVLAAQYESWKLPLAVIMVVPMCLLCSIVGVQLGGIEVSIFTQIGFVVLVGLACKNAILIVEFAKQQQEAGADRRTATLEASRLRLRPIVMTSFAFIFGVVPLVFAHGAGAEMRHSLGLAVFSGMLGVTCFGIFLTPVFYYVIQWFGQEHSKPTSLEYPAASPKPSNGSEPNDPTTH</sequence>
<dbReference type="EMBL" id="CP074694">
    <property type="protein sequence ID" value="QVL33299.1"/>
    <property type="molecule type" value="Genomic_DNA"/>
</dbReference>
<evidence type="ECO:0000256" key="4">
    <source>
        <dbReference type="ARBA" id="ARBA00022519"/>
    </source>
</evidence>
<dbReference type="RefSeq" id="WP_213498189.1">
    <property type="nucleotide sequence ID" value="NZ_CP074694.1"/>
</dbReference>
<feature type="transmembrane region" description="Helical" evidence="9">
    <location>
        <begin position="538"/>
        <end position="556"/>
    </location>
</feature>
<feature type="transmembrane region" description="Helical" evidence="9">
    <location>
        <begin position="1077"/>
        <end position="1098"/>
    </location>
</feature>
<dbReference type="Gene3D" id="3.30.2090.10">
    <property type="entry name" value="Multidrug efflux transporter AcrB TolC docking domain, DN and DC subdomains"/>
    <property type="match status" value="2"/>
</dbReference>
<feature type="transmembrane region" description="Helical" evidence="9">
    <location>
        <begin position="633"/>
        <end position="661"/>
    </location>
</feature>
<name>A0A8E6B882_9BACT</name>
<feature type="transmembrane region" description="Helical" evidence="9">
    <location>
        <begin position="463"/>
        <end position="486"/>
    </location>
</feature>
<feature type="region of interest" description="Disordered" evidence="8">
    <location>
        <begin position="254"/>
        <end position="281"/>
    </location>
</feature>
<feature type="transmembrane region" description="Helical" evidence="9">
    <location>
        <begin position="366"/>
        <end position="385"/>
    </location>
</feature>
<dbReference type="KEGG" id="tsph:KIH39_05125"/>
<keyword evidence="3" id="KW-1003">Cell membrane</keyword>
<feature type="transmembrane region" description="Helical" evidence="9">
    <location>
        <begin position="593"/>
        <end position="612"/>
    </location>
</feature>
<feature type="region of interest" description="Disordered" evidence="8">
    <location>
        <begin position="1147"/>
        <end position="1170"/>
    </location>
</feature>
<dbReference type="GO" id="GO:0042910">
    <property type="term" value="F:xenobiotic transmembrane transporter activity"/>
    <property type="evidence" value="ECO:0007669"/>
    <property type="project" value="TreeGrafter"/>
</dbReference>
<dbReference type="SUPFAM" id="SSF82866">
    <property type="entry name" value="Multidrug efflux transporter AcrB transmembrane domain"/>
    <property type="match status" value="2"/>
</dbReference>
<dbReference type="PANTHER" id="PTHR32063:SF11">
    <property type="entry name" value="CATION OR DRUG EFFLUX SYSTEM PROTEIN"/>
    <property type="match status" value="1"/>
</dbReference>
<evidence type="ECO:0000256" key="9">
    <source>
        <dbReference type="SAM" id="Phobius"/>
    </source>
</evidence>
<proteinExistence type="predicted"/>
<dbReference type="InterPro" id="IPR027463">
    <property type="entry name" value="AcrB_DN_DC_subdom"/>
</dbReference>
<keyword evidence="7 9" id="KW-0472">Membrane</keyword>
<protein>
    <submittedName>
        <fullName evidence="10">Efflux RND transporter permease subunit</fullName>
    </submittedName>
</protein>
<evidence type="ECO:0000256" key="6">
    <source>
        <dbReference type="ARBA" id="ARBA00022989"/>
    </source>
</evidence>
<feature type="transmembrane region" description="Helical" evidence="9">
    <location>
        <begin position="1110"/>
        <end position="1136"/>
    </location>
</feature>
<dbReference type="Gene3D" id="1.20.1640.10">
    <property type="entry name" value="Multidrug efflux transporter AcrB transmembrane domain"/>
    <property type="match status" value="2"/>
</dbReference>
<dbReference type="SUPFAM" id="SSF82714">
    <property type="entry name" value="Multidrug efflux transporter AcrB TolC docking domain, DN and DC subdomains"/>
    <property type="match status" value="2"/>
</dbReference>
<dbReference type="PRINTS" id="PR00702">
    <property type="entry name" value="ACRIFLAVINRP"/>
</dbReference>
<dbReference type="Proteomes" id="UP000676194">
    <property type="component" value="Chromosome"/>
</dbReference>
<keyword evidence="6 9" id="KW-1133">Transmembrane helix</keyword>
<evidence type="ECO:0000313" key="10">
    <source>
        <dbReference type="EMBL" id="QVL33299.1"/>
    </source>
</evidence>
<dbReference type="Gene3D" id="3.30.70.1320">
    <property type="entry name" value="Multidrug efflux transporter AcrB pore domain like"/>
    <property type="match status" value="1"/>
</dbReference>
<dbReference type="Gene3D" id="3.30.70.1430">
    <property type="entry name" value="Multidrug efflux transporter AcrB pore domain"/>
    <property type="match status" value="2"/>
</dbReference>
<feature type="transmembrane region" description="Helical" evidence="9">
    <location>
        <begin position="12"/>
        <end position="34"/>
    </location>
</feature>
<dbReference type="Gene3D" id="3.30.70.1440">
    <property type="entry name" value="Multidrug efflux transporter AcrB pore domain"/>
    <property type="match status" value="1"/>
</dbReference>
<feature type="transmembrane region" description="Helical" evidence="9">
    <location>
        <begin position="981"/>
        <end position="998"/>
    </location>
</feature>
<dbReference type="FunFam" id="3.30.70.1430:FF:000001">
    <property type="entry name" value="Efflux pump membrane transporter"/>
    <property type="match status" value="1"/>
</dbReference>